<evidence type="ECO:0000259" key="5">
    <source>
        <dbReference type="PROSITE" id="PS50222"/>
    </source>
</evidence>
<evidence type="ECO:0000256" key="1">
    <source>
        <dbReference type="ARBA" id="ARBA00007323"/>
    </source>
</evidence>
<feature type="domain" description="EF-hand" evidence="5">
    <location>
        <begin position="49"/>
        <end position="84"/>
    </location>
</feature>
<dbReference type="GO" id="GO:0005615">
    <property type="term" value="C:extracellular space"/>
    <property type="evidence" value="ECO:0007669"/>
    <property type="project" value="TreeGrafter"/>
</dbReference>
<name>D0VB94_SPAAU</name>
<keyword evidence="2 4" id="KW-0479">Metal-binding</keyword>
<dbReference type="SUPFAM" id="SSF47473">
    <property type="entry name" value="EF-hand"/>
    <property type="match status" value="1"/>
</dbReference>
<dbReference type="PANTHER" id="PTHR11639:SF134">
    <property type="entry name" value="PROTEIN S100-A1-RELATED"/>
    <property type="match status" value="1"/>
</dbReference>
<reference evidence="6" key="1">
    <citation type="submission" date="2009-10" db="EMBL/GenBank/DDBJ databases">
        <title>Transcriptome analysis of gilthead sea bream intervertebral tissue.</title>
        <authorList>
            <person name="Redruello B."/>
            <person name="Power D.M."/>
            <person name="Canario A.V.M."/>
        </authorList>
    </citation>
    <scope>NUCLEOTIDE SEQUENCE</scope>
</reference>
<organism evidence="6">
    <name type="scientific">Sparus aurata</name>
    <name type="common">Gilthead sea bream</name>
    <dbReference type="NCBI Taxonomy" id="8175"/>
    <lineage>
        <taxon>Eukaryota</taxon>
        <taxon>Metazoa</taxon>
        <taxon>Chordata</taxon>
        <taxon>Craniata</taxon>
        <taxon>Vertebrata</taxon>
        <taxon>Euteleostomi</taxon>
        <taxon>Actinopterygii</taxon>
        <taxon>Neopterygii</taxon>
        <taxon>Teleostei</taxon>
        <taxon>Neoteleostei</taxon>
        <taxon>Acanthomorphata</taxon>
        <taxon>Eupercaria</taxon>
        <taxon>Spariformes</taxon>
        <taxon>Sparidae</taxon>
        <taxon>Sparus</taxon>
    </lineage>
</organism>
<dbReference type="PROSITE" id="PS00303">
    <property type="entry name" value="S100_CABP"/>
    <property type="match status" value="1"/>
</dbReference>
<dbReference type="PANTHER" id="PTHR11639">
    <property type="entry name" value="S100 CALCIUM-BINDING PROTEIN"/>
    <property type="match status" value="1"/>
</dbReference>
<dbReference type="GO" id="GO:0048306">
    <property type="term" value="F:calcium-dependent protein binding"/>
    <property type="evidence" value="ECO:0007669"/>
    <property type="project" value="TreeGrafter"/>
</dbReference>
<evidence type="ECO:0000256" key="3">
    <source>
        <dbReference type="ARBA" id="ARBA00022837"/>
    </source>
</evidence>
<dbReference type="InterPro" id="IPR018247">
    <property type="entry name" value="EF_Hand_1_Ca_BS"/>
</dbReference>
<dbReference type="SMART" id="SM01394">
    <property type="entry name" value="S_100"/>
    <property type="match status" value="1"/>
</dbReference>
<evidence type="ECO:0000256" key="2">
    <source>
        <dbReference type="ARBA" id="ARBA00022723"/>
    </source>
</evidence>
<proteinExistence type="evidence at transcript level"/>
<sequence>MSELEICMEKLILLFHKYADEDGDKKHLSKKEFKKLVETELPTFLKTQKNPKAVECIMKDLDTNKDDKLSFEEFLPLVAGLSMACDKCYNLQQKHCKK</sequence>
<dbReference type="EMBL" id="GU060308">
    <property type="protein sequence ID" value="ACX94454.1"/>
    <property type="molecule type" value="mRNA"/>
</dbReference>
<dbReference type="InterPro" id="IPR011992">
    <property type="entry name" value="EF-hand-dom_pair"/>
</dbReference>
<dbReference type="PROSITE" id="PS00018">
    <property type="entry name" value="EF_HAND_1"/>
    <property type="match status" value="1"/>
</dbReference>
<evidence type="ECO:0000256" key="4">
    <source>
        <dbReference type="RuleBase" id="RU361184"/>
    </source>
</evidence>
<keyword evidence="3 4" id="KW-0106">Calcium</keyword>
<comment type="similarity">
    <text evidence="1 4">Belongs to the S-100 family.</text>
</comment>
<dbReference type="AlphaFoldDB" id="D0VB94"/>
<dbReference type="InterPro" id="IPR013787">
    <property type="entry name" value="S100_Ca-bd_sub"/>
</dbReference>
<dbReference type="PROSITE" id="PS50222">
    <property type="entry name" value="EF_HAND_2"/>
    <property type="match status" value="1"/>
</dbReference>
<dbReference type="Pfam" id="PF01023">
    <property type="entry name" value="S_100"/>
    <property type="match status" value="1"/>
</dbReference>
<dbReference type="Gene3D" id="1.10.238.10">
    <property type="entry name" value="EF-hand"/>
    <property type="match status" value="1"/>
</dbReference>
<dbReference type="GO" id="GO:0005737">
    <property type="term" value="C:cytoplasm"/>
    <property type="evidence" value="ECO:0007669"/>
    <property type="project" value="TreeGrafter"/>
</dbReference>
<accession>D0VB94</accession>
<evidence type="ECO:0000313" key="6">
    <source>
        <dbReference type="EMBL" id="ACX94454.1"/>
    </source>
</evidence>
<dbReference type="InterPro" id="IPR001751">
    <property type="entry name" value="S100/CaBP7/8-like_CS"/>
</dbReference>
<dbReference type="GO" id="GO:0005509">
    <property type="term" value="F:calcium ion binding"/>
    <property type="evidence" value="ECO:0007669"/>
    <property type="project" value="InterPro"/>
</dbReference>
<dbReference type="InterPro" id="IPR002048">
    <property type="entry name" value="EF_hand_dom"/>
</dbReference>
<protein>
    <recommendedName>
        <fullName evidence="4">Protein S100</fullName>
    </recommendedName>
    <alternativeName>
        <fullName evidence="4">S100 calcium-binding protein</fullName>
    </alternativeName>
</protein>